<keyword evidence="6" id="KW-0686">Riboflavin biosynthesis</keyword>
<comment type="function">
    <text evidence="2">Catalyzes the dismutation of two molecules of 6,7-dimethyl-8-ribityllumazine, resulting in the formation of riboflavin and 5-amino-6-(D-ribitylamino)uracil.</text>
</comment>
<dbReference type="EC" id="2.5.1.9" evidence="4 9"/>
<evidence type="ECO:0000256" key="9">
    <source>
        <dbReference type="NCBIfam" id="TIGR00187"/>
    </source>
</evidence>
<evidence type="ECO:0000313" key="13">
    <source>
        <dbReference type="Proteomes" id="UP001596415"/>
    </source>
</evidence>
<feature type="domain" description="Lumazine-binding" evidence="11">
    <location>
        <begin position="96"/>
        <end position="192"/>
    </location>
</feature>
<dbReference type="GO" id="GO:0004746">
    <property type="term" value="F:riboflavin synthase activity"/>
    <property type="evidence" value="ECO:0007669"/>
    <property type="project" value="UniProtKB-EC"/>
</dbReference>
<reference evidence="13" key="1">
    <citation type="journal article" date="2019" name="Int. J. Syst. Evol. Microbiol.">
        <title>The Global Catalogue of Microorganisms (GCM) 10K type strain sequencing project: providing services to taxonomists for standard genome sequencing and annotation.</title>
        <authorList>
            <consortium name="The Broad Institute Genomics Platform"/>
            <consortium name="The Broad Institute Genome Sequencing Center for Infectious Disease"/>
            <person name="Wu L."/>
            <person name="Ma J."/>
        </authorList>
    </citation>
    <scope>NUCLEOTIDE SEQUENCE [LARGE SCALE GENOMIC DNA]</scope>
    <source>
        <strain evidence="13">CGMCC 1.16306</strain>
    </source>
</reference>
<evidence type="ECO:0000256" key="6">
    <source>
        <dbReference type="ARBA" id="ARBA00022619"/>
    </source>
</evidence>
<organism evidence="12 13">
    <name type="scientific">Jejudonia soesokkakensis</name>
    <dbReference type="NCBI Taxonomy" id="1323432"/>
    <lineage>
        <taxon>Bacteria</taxon>
        <taxon>Pseudomonadati</taxon>
        <taxon>Bacteroidota</taxon>
        <taxon>Flavobacteriia</taxon>
        <taxon>Flavobacteriales</taxon>
        <taxon>Flavobacteriaceae</taxon>
        <taxon>Jejudonia</taxon>
    </lineage>
</organism>
<evidence type="ECO:0000256" key="10">
    <source>
        <dbReference type="PROSITE-ProRule" id="PRU00524"/>
    </source>
</evidence>
<dbReference type="InterPro" id="IPR026017">
    <property type="entry name" value="Lumazine-bd_dom"/>
</dbReference>
<comment type="catalytic activity">
    <reaction evidence="1">
        <text>2 6,7-dimethyl-8-(1-D-ribityl)lumazine + H(+) = 5-amino-6-(D-ribitylamino)uracil + riboflavin</text>
        <dbReference type="Rhea" id="RHEA:20772"/>
        <dbReference type="ChEBI" id="CHEBI:15378"/>
        <dbReference type="ChEBI" id="CHEBI:15934"/>
        <dbReference type="ChEBI" id="CHEBI:57986"/>
        <dbReference type="ChEBI" id="CHEBI:58201"/>
        <dbReference type="EC" id="2.5.1.9"/>
    </reaction>
</comment>
<dbReference type="NCBIfam" id="NF006767">
    <property type="entry name" value="PRK09289.1"/>
    <property type="match status" value="1"/>
</dbReference>
<comment type="caution">
    <text evidence="12">The sequence shown here is derived from an EMBL/GenBank/DDBJ whole genome shotgun (WGS) entry which is preliminary data.</text>
</comment>
<evidence type="ECO:0000256" key="7">
    <source>
        <dbReference type="ARBA" id="ARBA00022679"/>
    </source>
</evidence>
<evidence type="ECO:0000256" key="8">
    <source>
        <dbReference type="ARBA" id="ARBA00022737"/>
    </source>
</evidence>
<evidence type="ECO:0000256" key="4">
    <source>
        <dbReference type="ARBA" id="ARBA00012827"/>
    </source>
</evidence>
<evidence type="ECO:0000256" key="1">
    <source>
        <dbReference type="ARBA" id="ARBA00000968"/>
    </source>
</evidence>
<feature type="repeat" description="Lumazine-binding" evidence="10">
    <location>
        <begin position="96"/>
        <end position="192"/>
    </location>
</feature>
<dbReference type="PROSITE" id="PS51177">
    <property type="entry name" value="LUMAZINE_BIND"/>
    <property type="match status" value="2"/>
</dbReference>
<dbReference type="SUPFAM" id="SSF63380">
    <property type="entry name" value="Riboflavin synthase domain-like"/>
    <property type="match status" value="2"/>
</dbReference>
<accession>A0ABW2MR75</accession>
<dbReference type="RefSeq" id="WP_380215716.1">
    <property type="nucleotide sequence ID" value="NZ_JBHTBN010000001.1"/>
</dbReference>
<dbReference type="InterPro" id="IPR017938">
    <property type="entry name" value="Riboflavin_synthase-like_b-brl"/>
</dbReference>
<dbReference type="InterPro" id="IPR001783">
    <property type="entry name" value="Lumazine-bd"/>
</dbReference>
<evidence type="ECO:0000259" key="11">
    <source>
        <dbReference type="PROSITE" id="PS51177"/>
    </source>
</evidence>
<dbReference type="InterPro" id="IPR023366">
    <property type="entry name" value="ATP_synth_asu-like_sf"/>
</dbReference>
<evidence type="ECO:0000256" key="5">
    <source>
        <dbReference type="ARBA" id="ARBA00013950"/>
    </source>
</evidence>
<proteinExistence type="predicted"/>
<comment type="pathway">
    <text evidence="3">Cofactor biosynthesis; riboflavin biosynthesis; riboflavin from 2-hydroxy-3-oxobutyl phosphate and 5-amino-6-(D-ribitylamino)uracil: step 2/2.</text>
</comment>
<evidence type="ECO:0000256" key="2">
    <source>
        <dbReference type="ARBA" id="ARBA00002803"/>
    </source>
</evidence>
<dbReference type="Proteomes" id="UP001596415">
    <property type="component" value="Unassembled WGS sequence"/>
</dbReference>
<sequence>MFTGIVETLGKIKNLTREDGNLHIEVESSLAPELKIDQSVSHNGVCLTVVGLKTNSYVVSAISETLEKTNLDALQIDDLVNLERAMKLGDRLDGHLVQGHVDQVGRCTSIKEENGSWLFTFNYDETLGNITVEKGSITVNGVSLTVVNSEKNSFSVAIIPYTYAHTTFKNCVKGSIVNLEFDVVGKYLKRLSEGYL</sequence>
<keyword evidence="8" id="KW-0677">Repeat</keyword>
<keyword evidence="7 12" id="KW-0808">Transferase</keyword>
<dbReference type="PANTHER" id="PTHR21098">
    <property type="entry name" value="RIBOFLAVIN SYNTHASE ALPHA CHAIN"/>
    <property type="match status" value="1"/>
</dbReference>
<evidence type="ECO:0000256" key="3">
    <source>
        <dbReference type="ARBA" id="ARBA00004887"/>
    </source>
</evidence>
<dbReference type="PIRSF" id="PIRSF000498">
    <property type="entry name" value="Riboflavin_syn_A"/>
    <property type="match status" value="1"/>
</dbReference>
<dbReference type="PANTHER" id="PTHR21098:SF12">
    <property type="entry name" value="RIBOFLAVIN SYNTHASE"/>
    <property type="match status" value="1"/>
</dbReference>
<dbReference type="EMBL" id="JBHTBN010000001">
    <property type="protein sequence ID" value="MFC7356201.1"/>
    <property type="molecule type" value="Genomic_DNA"/>
</dbReference>
<name>A0ABW2MR75_9FLAO</name>
<evidence type="ECO:0000313" key="12">
    <source>
        <dbReference type="EMBL" id="MFC7356201.1"/>
    </source>
</evidence>
<gene>
    <name evidence="12" type="ORF">ACFQO1_00760</name>
</gene>
<dbReference type="Gene3D" id="2.40.30.20">
    <property type="match status" value="2"/>
</dbReference>
<feature type="repeat" description="Lumazine-binding" evidence="10">
    <location>
        <begin position="1"/>
        <end position="95"/>
    </location>
</feature>
<keyword evidence="13" id="KW-1185">Reference proteome</keyword>
<dbReference type="CDD" id="cd00402">
    <property type="entry name" value="Riboflavin_synthase_like"/>
    <property type="match status" value="1"/>
</dbReference>
<dbReference type="Pfam" id="PF00677">
    <property type="entry name" value="Lum_binding"/>
    <property type="match status" value="2"/>
</dbReference>
<feature type="domain" description="Lumazine-binding" evidence="11">
    <location>
        <begin position="1"/>
        <end position="95"/>
    </location>
</feature>
<protein>
    <recommendedName>
        <fullName evidence="5 9">Riboflavin synthase</fullName>
        <ecNumber evidence="4 9">2.5.1.9</ecNumber>
    </recommendedName>
</protein>
<dbReference type="NCBIfam" id="TIGR00187">
    <property type="entry name" value="ribE"/>
    <property type="match status" value="1"/>
</dbReference>